<comment type="function">
    <text evidence="14">Gustducin-linked G-protein coupled receptor that plays a role in the perception of bitterness. The activity of this receptor stimulates GNAT3, activating the gustducin G-protein pathway. Likely plays a role in sensing the chemical composition of the gastrointestinal content and other extra-oral tissues via the inhibitory G-protein pathways.</text>
</comment>
<keyword evidence="8 17" id="KW-0472">Membrane</keyword>
<evidence type="ECO:0000313" key="19">
    <source>
        <dbReference type="EMBL" id="PNI98509.1"/>
    </source>
</evidence>
<dbReference type="PANTHER" id="PTHR11394">
    <property type="entry name" value="TASTE RECEPTOR TYPE 2"/>
    <property type="match status" value="1"/>
</dbReference>
<feature type="transmembrane region" description="Helical" evidence="18">
    <location>
        <begin position="57"/>
        <end position="76"/>
    </location>
</feature>
<keyword evidence="3 17" id="KW-0919">Taste</keyword>
<dbReference type="GO" id="GO:0033038">
    <property type="term" value="F:bitter taste receptor activity"/>
    <property type="evidence" value="ECO:0007669"/>
    <property type="project" value="Ensembl"/>
</dbReference>
<reference evidence="19 20" key="1">
    <citation type="submission" date="2017-12" db="EMBL/GenBank/DDBJ databases">
        <title>High-resolution comparative analysis of great ape genomes.</title>
        <authorList>
            <person name="Pollen A."/>
            <person name="Hastie A."/>
            <person name="Hormozdiari F."/>
            <person name="Dougherty M."/>
            <person name="Liu R."/>
            <person name="Chaisson M."/>
            <person name="Hoppe E."/>
            <person name="Hill C."/>
            <person name="Pang A."/>
            <person name="Hillier L."/>
            <person name="Baker C."/>
            <person name="Armstrong J."/>
            <person name="Shendure J."/>
            <person name="Paten B."/>
            <person name="Wilson R."/>
            <person name="Chao H."/>
            <person name="Schneider V."/>
            <person name="Ventura M."/>
            <person name="Kronenberg Z."/>
            <person name="Murali S."/>
            <person name="Gordon D."/>
            <person name="Cantsilieris S."/>
            <person name="Munson K."/>
            <person name="Nelson B."/>
            <person name="Raja A."/>
            <person name="Underwood J."/>
            <person name="Diekhans M."/>
            <person name="Fiddes I."/>
            <person name="Haussler D."/>
            <person name="Eichler E."/>
        </authorList>
    </citation>
    <scope>NUCLEOTIDE SEQUENCE [LARGE SCALE GENOMIC DNA]</scope>
    <source>
        <strain evidence="19">Yerkes chimp pedigree #C0471</strain>
    </source>
</reference>
<evidence type="ECO:0000256" key="8">
    <source>
        <dbReference type="ARBA" id="ARBA00023136"/>
    </source>
</evidence>
<feature type="transmembrane region" description="Helical" evidence="18">
    <location>
        <begin position="12"/>
        <end position="36"/>
    </location>
</feature>
<comment type="caution">
    <text evidence="19">The sequence shown here is derived from an EMBL/GenBank/DDBJ whole genome shotgun (WGS) entry which is preliminary data.</text>
</comment>
<dbReference type="EMBL" id="NBAG03000025">
    <property type="protein sequence ID" value="PNI98509.1"/>
    <property type="molecule type" value="Genomic_DNA"/>
</dbReference>
<feature type="transmembrane region" description="Helical" evidence="18">
    <location>
        <begin position="178"/>
        <end position="203"/>
    </location>
</feature>
<keyword evidence="10" id="KW-0325">Glycoprotein</keyword>
<comment type="similarity">
    <text evidence="2 16">Belongs to the G-protein coupled receptor T2R family.</text>
</comment>
<evidence type="ECO:0000256" key="16">
    <source>
        <dbReference type="RuleBase" id="RU004423"/>
    </source>
</evidence>
<proteinExistence type="inferred from homology"/>
<evidence type="ECO:0000256" key="15">
    <source>
        <dbReference type="ARBA" id="ARBA00050010"/>
    </source>
</evidence>
<comment type="catalytic activity">
    <reaction evidence="13">
        <text>Ca(2+)(in) = Ca(2+)(out)</text>
        <dbReference type="Rhea" id="RHEA:29671"/>
        <dbReference type="ChEBI" id="CHEBI:29108"/>
    </reaction>
</comment>
<evidence type="ECO:0000256" key="3">
    <source>
        <dbReference type="ARBA" id="ARBA00022480"/>
    </source>
</evidence>
<keyword evidence="7 17" id="KW-0297">G-protein coupled receptor</keyword>
<accession>A0A6D2WDY5</accession>
<name>A0A6D2WDY5_PANTR</name>
<dbReference type="PANTHER" id="PTHR11394:SF23">
    <property type="entry name" value="TASTE RECEPTOR TYPE 2 MEMBER 14"/>
    <property type="match status" value="1"/>
</dbReference>
<dbReference type="AlphaFoldDB" id="A0A6D2WDY5"/>
<comment type="subunit">
    <text evidence="15">Core component of the TAS2R14-GNAI1 complex, consisting of TAS2R14, GNAI1, GNB1 and GNG2; within the complex interacts with GNAI1. Core component of the TAS2R14-GNAT3 complex, consisting of TAS2R14, GNAT3, GNB1 and GNG2; within the complex interacts with GNAT3. Core component of the TAS2R14-GNAS2 complex, consisting of TAS2R14, GNAS2, GNB1 and GNG2; within the complex interacts with GNAS2.</text>
</comment>
<evidence type="ECO:0000256" key="11">
    <source>
        <dbReference type="ARBA" id="ARBA00023224"/>
    </source>
</evidence>
<evidence type="ECO:0000313" key="21">
    <source>
        <dbReference type="VGNC" id="VGNC:57792"/>
    </source>
</evidence>
<feature type="transmembrane region" description="Helical" evidence="18">
    <location>
        <begin position="129"/>
        <end position="152"/>
    </location>
</feature>
<organism evidence="19 20">
    <name type="scientific">Pan troglodytes</name>
    <name type="common">Chimpanzee</name>
    <dbReference type="NCBI Taxonomy" id="9598"/>
    <lineage>
        <taxon>Eukaryota</taxon>
        <taxon>Metazoa</taxon>
        <taxon>Chordata</taxon>
        <taxon>Craniata</taxon>
        <taxon>Vertebrata</taxon>
        <taxon>Euteleostomi</taxon>
        <taxon>Mammalia</taxon>
        <taxon>Eutheria</taxon>
        <taxon>Euarchontoglires</taxon>
        <taxon>Primates</taxon>
        <taxon>Haplorrhini</taxon>
        <taxon>Catarrhini</taxon>
        <taxon>Hominidae</taxon>
        <taxon>Pan</taxon>
    </lineage>
</organism>
<dbReference type="Gene3D" id="1.20.1070.10">
    <property type="entry name" value="Rhodopsin 7-helix transmembrane proteins"/>
    <property type="match status" value="1"/>
</dbReference>
<dbReference type="InterPro" id="IPR007960">
    <property type="entry name" value="TAS2R"/>
</dbReference>
<evidence type="ECO:0000256" key="5">
    <source>
        <dbReference type="ARBA" id="ARBA00022692"/>
    </source>
</evidence>
<sequence>MGGVIKSIFTFVLIVEFIIGNLGNSFIALVNCIDWVKGRKISSVDRILTALAISKISLVWLIFGSWCVSVFFPALFATEKMFRMLTNIWTVINHFSVWLATGLGTFYFLKIANFSNSIFLYLKWRVKKVVLVLLLVTSVFLFLNIALINIHINASINGYRRNKTCSSDSSNFTRFSSLIVLTSTVFIFIPFTLSLAMFLLLIFSMWKHRKKMQHTVKTSGDASTKAHRGVKSMMTFFLLYAIFSLSFFISVWTSERLEENLIILSQVMGMAYPSCHSCVLILGNKKLRQASLSVLLWLRYMFKDGEPSGHKEFRESS</sequence>
<protein>
    <recommendedName>
        <fullName evidence="17">Taste receptor type 2</fullName>
    </recommendedName>
</protein>
<comment type="subcellular location">
    <subcellularLocation>
        <location evidence="1 17">Membrane</location>
        <topology evidence="1 17">Multi-pass membrane protein</topology>
    </subcellularLocation>
</comment>
<dbReference type="SUPFAM" id="SSF81321">
    <property type="entry name" value="Family A G protein-coupled receptor-like"/>
    <property type="match status" value="1"/>
</dbReference>
<dbReference type="FunFam" id="1.20.1070.10:FF:000042">
    <property type="entry name" value="Taste receptor type 2 member 7"/>
    <property type="match status" value="1"/>
</dbReference>
<evidence type="ECO:0000256" key="14">
    <source>
        <dbReference type="ARBA" id="ARBA00049946"/>
    </source>
</evidence>
<evidence type="ECO:0000256" key="1">
    <source>
        <dbReference type="ARBA" id="ARBA00004141"/>
    </source>
</evidence>
<keyword evidence="11 17" id="KW-0807">Transducer</keyword>
<evidence type="ECO:0000256" key="2">
    <source>
        <dbReference type="ARBA" id="ARBA00007376"/>
    </source>
</evidence>
<keyword evidence="5 17" id="KW-0812">Transmembrane</keyword>
<evidence type="ECO:0000256" key="18">
    <source>
        <dbReference type="SAM" id="Phobius"/>
    </source>
</evidence>
<feature type="transmembrane region" description="Helical" evidence="18">
    <location>
        <begin position="235"/>
        <end position="254"/>
    </location>
</feature>
<dbReference type="VGNC" id="VGNC:57792">
    <property type="gene designation" value="TAS2R14"/>
</dbReference>
<evidence type="ECO:0000256" key="10">
    <source>
        <dbReference type="ARBA" id="ARBA00023180"/>
    </source>
</evidence>
<keyword evidence="9 17" id="KW-0675">Receptor</keyword>
<evidence type="ECO:0000256" key="6">
    <source>
        <dbReference type="ARBA" id="ARBA00022989"/>
    </source>
</evidence>
<dbReference type="GO" id="GO:0004930">
    <property type="term" value="F:G protein-coupled receptor activity"/>
    <property type="evidence" value="ECO:0007669"/>
    <property type="project" value="UniProtKB-KW"/>
</dbReference>
<evidence type="ECO:0000256" key="17">
    <source>
        <dbReference type="RuleBase" id="RU004424"/>
    </source>
</evidence>
<dbReference type="CDD" id="cd15019">
    <property type="entry name" value="7tm_TAS2R14-like"/>
    <property type="match status" value="1"/>
</dbReference>
<evidence type="ECO:0000256" key="13">
    <source>
        <dbReference type="ARBA" id="ARBA00036634"/>
    </source>
</evidence>
<keyword evidence="4 17" id="KW-0716">Sensory transduction</keyword>
<dbReference type="OMA" id="WLIFGSW"/>
<feature type="transmembrane region" description="Helical" evidence="18">
    <location>
        <begin position="260"/>
        <end position="282"/>
    </location>
</feature>
<keyword evidence="6 18" id="KW-1133">Transmembrane helix</keyword>
<evidence type="ECO:0000256" key="9">
    <source>
        <dbReference type="ARBA" id="ARBA00023170"/>
    </source>
</evidence>
<gene>
    <name evidence="21" type="primary">TAS2R14</name>
    <name evidence="19" type="ORF">CK820_G0019264</name>
</gene>
<dbReference type="Proteomes" id="UP000236370">
    <property type="component" value="Unassembled WGS sequence"/>
</dbReference>
<evidence type="ECO:0000256" key="4">
    <source>
        <dbReference type="ARBA" id="ARBA00022606"/>
    </source>
</evidence>
<evidence type="ECO:0000256" key="12">
    <source>
        <dbReference type="ARBA" id="ARBA00036196"/>
    </source>
</evidence>
<comment type="catalytic activity">
    <reaction evidence="12">
        <text>3',5'-cyclic AMP(in) = 3',5'-cyclic AMP(out)</text>
        <dbReference type="Rhea" id="RHEA:76223"/>
        <dbReference type="ChEBI" id="CHEBI:58165"/>
    </reaction>
</comment>
<dbReference type="GO" id="GO:0005886">
    <property type="term" value="C:plasma membrane"/>
    <property type="evidence" value="ECO:0007669"/>
    <property type="project" value="UniProtKB-ARBA"/>
</dbReference>
<evidence type="ECO:0000313" key="20">
    <source>
        <dbReference type="Proteomes" id="UP000236370"/>
    </source>
</evidence>
<evidence type="ECO:0000256" key="7">
    <source>
        <dbReference type="ARBA" id="ARBA00023040"/>
    </source>
</evidence>
<feature type="transmembrane region" description="Helical" evidence="18">
    <location>
        <begin position="88"/>
        <end position="109"/>
    </location>
</feature>
<dbReference type="Pfam" id="PF05296">
    <property type="entry name" value="TAS2R"/>
    <property type="match status" value="1"/>
</dbReference>